<sequence>MKTRWIFGVLWCLVSAQADAACFCDGAKFVSLDRLLMNQNRFLNKRIQTHAVLTTDAKEYTRIWLAEKSNFTVLTTADEESTVYSQRHGFSNRPPFNVTSDLFEKLRAMEGAKYKKDMSNIRYYRQDVLACGRLIKEQGELRFALDDMHIERSYLLPWRSKKGKLSDGSK</sequence>
<evidence type="ECO:0000313" key="2">
    <source>
        <dbReference type="EMBL" id="GAA0264675.1"/>
    </source>
</evidence>
<comment type="caution">
    <text evidence="2">The sequence shown here is derived from an EMBL/GenBank/DDBJ whole genome shotgun (WGS) entry which is preliminary data.</text>
</comment>
<organism evidence="2 3">
    <name type="scientific">Rhodanobacter caeni</name>
    <dbReference type="NCBI Taxonomy" id="657654"/>
    <lineage>
        <taxon>Bacteria</taxon>
        <taxon>Pseudomonadati</taxon>
        <taxon>Pseudomonadota</taxon>
        <taxon>Gammaproteobacteria</taxon>
        <taxon>Lysobacterales</taxon>
        <taxon>Rhodanobacteraceae</taxon>
        <taxon>Rhodanobacter</taxon>
    </lineage>
</organism>
<keyword evidence="3" id="KW-1185">Reference proteome</keyword>
<keyword evidence="1" id="KW-0732">Signal</keyword>
<proteinExistence type="predicted"/>
<dbReference type="Proteomes" id="UP001500657">
    <property type="component" value="Unassembled WGS sequence"/>
</dbReference>
<dbReference type="EMBL" id="BAAAFO010000007">
    <property type="protein sequence ID" value="GAA0264675.1"/>
    <property type="molecule type" value="Genomic_DNA"/>
</dbReference>
<feature type="chain" id="PRO_5046809749" evidence="1">
    <location>
        <begin position="21"/>
        <end position="170"/>
    </location>
</feature>
<reference evidence="2 3" key="1">
    <citation type="journal article" date="2019" name="Int. J. Syst. Evol. Microbiol.">
        <title>The Global Catalogue of Microorganisms (GCM) 10K type strain sequencing project: providing services to taxonomists for standard genome sequencing and annotation.</title>
        <authorList>
            <consortium name="The Broad Institute Genomics Platform"/>
            <consortium name="The Broad Institute Genome Sequencing Center for Infectious Disease"/>
            <person name="Wu L."/>
            <person name="Ma J."/>
        </authorList>
    </citation>
    <scope>NUCLEOTIDE SEQUENCE [LARGE SCALE GENOMIC DNA]</scope>
    <source>
        <strain evidence="2 3">JCM 16242</strain>
    </source>
</reference>
<evidence type="ECO:0000256" key="1">
    <source>
        <dbReference type="SAM" id="SignalP"/>
    </source>
</evidence>
<protein>
    <submittedName>
        <fullName evidence="2">Uncharacterized protein</fullName>
    </submittedName>
</protein>
<gene>
    <name evidence="2" type="ORF">GCM10009126_33010</name>
</gene>
<dbReference type="RefSeq" id="WP_343883951.1">
    <property type="nucleotide sequence ID" value="NZ_BAAAFO010000007.1"/>
</dbReference>
<name>A0ABN0UXM5_9GAMM</name>
<accession>A0ABN0UXM5</accession>
<evidence type="ECO:0000313" key="3">
    <source>
        <dbReference type="Proteomes" id="UP001500657"/>
    </source>
</evidence>
<feature type="signal peptide" evidence="1">
    <location>
        <begin position="1"/>
        <end position="20"/>
    </location>
</feature>